<evidence type="ECO:0000313" key="3">
    <source>
        <dbReference type="Proteomes" id="UP000479710"/>
    </source>
</evidence>
<comment type="caution">
    <text evidence="2">The sequence shown here is derived from an EMBL/GenBank/DDBJ whole genome shotgun (WGS) entry which is preliminary data.</text>
</comment>
<dbReference type="AlphaFoldDB" id="A0A6G1BTA8"/>
<evidence type="ECO:0000313" key="2">
    <source>
        <dbReference type="EMBL" id="KAF0890924.1"/>
    </source>
</evidence>
<dbReference type="Proteomes" id="UP000479710">
    <property type="component" value="Unassembled WGS sequence"/>
</dbReference>
<dbReference type="EMBL" id="SPHZ02000011">
    <property type="protein sequence ID" value="KAF0890924.1"/>
    <property type="molecule type" value="Genomic_DNA"/>
</dbReference>
<protein>
    <submittedName>
        <fullName evidence="2">Uncharacterized protein</fullName>
    </submittedName>
</protein>
<sequence>MAVLLAAFVLLNRSRWKQWQTGRPAALELVTRRPYPNDGEVDEWLIRYVNWASTDEAVVECEREGYDEAATAEPESVRKGDDEAVVVESECESQGGYKAAAAEFENVV</sequence>
<name>A0A6G1BTA8_9ORYZ</name>
<feature type="chain" id="PRO_5026198937" evidence="1">
    <location>
        <begin position="17"/>
        <end position="108"/>
    </location>
</feature>
<organism evidence="2 3">
    <name type="scientific">Oryza meyeriana var. granulata</name>
    <dbReference type="NCBI Taxonomy" id="110450"/>
    <lineage>
        <taxon>Eukaryota</taxon>
        <taxon>Viridiplantae</taxon>
        <taxon>Streptophyta</taxon>
        <taxon>Embryophyta</taxon>
        <taxon>Tracheophyta</taxon>
        <taxon>Spermatophyta</taxon>
        <taxon>Magnoliopsida</taxon>
        <taxon>Liliopsida</taxon>
        <taxon>Poales</taxon>
        <taxon>Poaceae</taxon>
        <taxon>BOP clade</taxon>
        <taxon>Oryzoideae</taxon>
        <taxon>Oryzeae</taxon>
        <taxon>Oryzinae</taxon>
        <taxon>Oryza</taxon>
        <taxon>Oryza meyeriana</taxon>
    </lineage>
</organism>
<proteinExistence type="predicted"/>
<reference evidence="2 3" key="1">
    <citation type="submission" date="2019-11" db="EMBL/GenBank/DDBJ databases">
        <title>Whole genome sequence of Oryza granulata.</title>
        <authorList>
            <person name="Li W."/>
        </authorList>
    </citation>
    <scope>NUCLEOTIDE SEQUENCE [LARGE SCALE GENOMIC DNA]</scope>
    <source>
        <strain evidence="3">cv. Menghai</strain>
        <tissue evidence="2">Leaf</tissue>
    </source>
</reference>
<accession>A0A6G1BTA8</accession>
<evidence type="ECO:0000256" key="1">
    <source>
        <dbReference type="SAM" id="SignalP"/>
    </source>
</evidence>
<gene>
    <name evidence="2" type="ORF">E2562_005051</name>
</gene>
<keyword evidence="3" id="KW-1185">Reference proteome</keyword>
<keyword evidence="1" id="KW-0732">Signal</keyword>
<feature type="signal peptide" evidence="1">
    <location>
        <begin position="1"/>
        <end position="16"/>
    </location>
</feature>